<keyword evidence="4 6" id="KW-0168">Coated pit</keyword>
<keyword evidence="5 6" id="KW-0968">Cytoplasmic vesicle</keyword>
<comment type="function">
    <text evidence="6">Clathrin is the major protein of the polyhedral coat of coated pits and vesicles.</text>
</comment>
<comment type="subcellular location">
    <subcellularLocation>
        <location evidence="1 6">Cytoplasmic vesicle membrane</location>
        <topology evidence="1 6">Peripheral membrane protein</topology>
        <orientation evidence="1 6">Cytoplasmic side</orientation>
    </subcellularLocation>
    <subcellularLocation>
        <location evidence="6">Membrane</location>
        <location evidence="6">Coated pit</location>
        <topology evidence="6">Peripheral membrane protein</topology>
        <orientation evidence="6">Cytoplasmic side</orientation>
    </subcellularLocation>
    <text evidence="6">Cytoplasmic face of coated pits and vesicles.</text>
</comment>
<comment type="similarity">
    <text evidence="2 6">Belongs to the clathrin light chain family.</text>
</comment>
<reference evidence="9" key="1">
    <citation type="submission" date="2022-11" db="UniProtKB">
        <authorList>
            <consortium name="WormBaseParasite"/>
        </authorList>
    </citation>
    <scope>IDENTIFICATION</scope>
</reference>
<proteinExistence type="inferred from homology"/>
<evidence type="ECO:0000313" key="8">
    <source>
        <dbReference type="Proteomes" id="UP000887562"/>
    </source>
</evidence>
<keyword evidence="3 6" id="KW-0472">Membrane</keyword>
<feature type="compositionally biased region" description="Polar residues" evidence="7">
    <location>
        <begin position="68"/>
        <end position="97"/>
    </location>
</feature>
<dbReference type="GO" id="GO:0030132">
    <property type="term" value="C:clathrin coat of coated pit"/>
    <property type="evidence" value="ECO:0007669"/>
    <property type="project" value="InterPro"/>
</dbReference>
<accession>A0A915EW84</accession>
<evidence type="ECO:0000256" key="5">
    <source>
        <dbReference type="ARBA" id="ARBA00023329"/>
    </source>
</evidence>
<evidence type="ECO:0000256" key="2">
    <source>
        <dbReference type="ARBA" id="ARBA00005263"/>
    </source>
</evidence>
<dbReference type="WBParaSite" id="maker-E.canG7_contigs_3970-snap-gene-0.28-mRNA-1">
    <property type="protein sequence ID" value="maker-E.canG7_contigs_3970-snap-gene-0.28-mRNA-1"/>
    <property type="gene ID" value="EcG7_05891"/>
</dbReference>
<evidence type="ECO:0000256" key="4">
    <source>
        <dbReference type="ARBA" id="ARBA00023176"/>
    </source>
</evidence>
<dbReference type="GO" id="GO:0030130">
    <property type="term" value="C:clathrin coat of trans-Golgi network vesicle"/>
    <property type="evidence" value="ECO:0007669"/>
    <property type="project" value="InterPro"/>
</dbReference>
<dbReference type="GO" id="GO:0005198">
    <property type="term" value="F:structural molecule activity"/>
    <property type="evidence" value="ECO:0007669"/>
    <property type="project" value="InterPro"/>
</dbReference>
<dbReference type="InterPro" id="IPR000996">
    <property type="entry name" value="Clathrin_L-chain"/>
</dbReference>
<dbReference type="GO" id="GO:0016192">
    <property type="term" value="P:vesicle-mediated transport"/>
    <property type="evidence" value="ECO:0007669"/>
    <property type="project" value="InterPro"/>
</dbReference>
<feature type="region of interest" description="Disordered" evidence="7">
    <location>
        <begin position="21"/>
        <end position="42"/>
    </location>
</feature>
<feature type="region of interest" description="Disordered" evidence="7">
    <location>
        <begin position="54"/>
        <end position="97"/>
    </location>
</feature>
<sequence length="243" mass="26892">MAEDRVSAFLAREKENLGDLTDELFNGTGSSSDVDFTEGSKRDGDLVNELEESEVVGAPDSALPVTAAESTFSTSDQHVNRTSQRKTSSPASVTKAQESAILESWRVNFEADIKARDEKEAAKRTELEANAKRELETWYSHYRQQMALRSADNRMDAPRDASGKAYDGFSGQAPSVRDTAVWESVCGMCDLTASLTNFQRFMCSYHPLICHQSTPGVPMISHGCAVCCLTLRRPHWDKPTQRS</sequence>
<dbReference type="GO" id="GO:0006886">
    <property type="term" value="P:intracellular protein transport"/>
    <property type="evidence" value="ECO:0007669"/>
    <property type="project" value="InterPro"/>
</dbReference>
<evidence type="ECO:0000313" key="9">
    <source>
        <dbReference type="WBParaSite" id="maker-E.canG7_contigs_3970-snap-gene-0.28-mRNA-1"/>
    </source>
</evidence>
<dbReference type="Proteomes" id="UP000887562">
    <property type="component" value="Unplaced"/>
</dbReference>
<evidence type="ECO:0000256" key="6">
    <source>
        <dbReference type="RuleBase" id="RU363137"/>
    </source>
</evidence>
<name>A0A915EW84_9CEST</name>
<protein>
    <recommendedName>
        <fullName evidence="6">Clathrin light chain</fullName>
    </recommendedName>
</protein>
<evidence type="ECO:0000256" key="1">
    <source>
        <dbReference type="ARBA" id="ARBA00004180"/>
    </source>
</evidence>
<organism evidence="8 9">
    <name type="scientific">Echinococcus canadensis</name>
    <dbReference type="NCBI Taxonomy" id="519352"/>
    <lineage>
        <taxon>Eukaryota</taxon>
        <taxon>Metazoa</taxon>
        <taxon>Spiralia</taxon>
        <taxon>Lophotrochozoa</taxon>
        <taxon>Platyhelminthes</taxon>
        <taxon>Cestoda</taxon>
        <taxon>Eucestoda</taxon>
        <taxon>Cyclophyllidea</taxon>
        <taxon>Taeniidae</taxon>
        <taxon>Echinococcus</taxon>
        <taxon>Echinococcus canadensis group</taxon>
    </lineage>
</organism>
<dbReference type="AlphaFoldDB" id="A0A915EW84"/>
<dbReference type="Pfam" id="PF01086">
    <property type="entry name" value="Clathrin_lg_ch"/>
    <property type="match status" value="1"/>
</dbReference>
<evidence type="ECO:0000256" key="3">
    <source>
        <dbReference type="ARBA" id="ARBA00023136"/>
    </source>
</evidence>
<evidence type="ECO:0000256" key="7">
    <source>
        <dbReference type="SAM" id="MobiDB-lite"/>
    </source>
</evidence>
<keyword evidence="8" id="KW-1185">Reference proteome</keyword>